<dbReference type="PANTHER" id="PTHR43284">
    <property type="entry name" value="ASPARAGINE SYNTHETASE (GLUTAMINE-HYDROLYZING)"/>
    <property type="match status" value="1"/>
</dbReference>
<dbReference type="EC" id="6.3.5.4" evidence="3"/>
<evidence type="ECO:0000256" key="2">
    <source>
        <dbReference type="ARBA" id="ARBA00005752"/>
    </source>
</evidence>
<dbReference type="CDD" id="cd00712">
    <property type="entry name" value="AsnB"/>
    <property type="match status" value="1"/>
</dbReference>
<dbReference type="AlphaFoldDB" id="A0A1D2YW55"/>
<feature type="binding site" evidence="10">
    <location>
        <begin position="357"/>
        <end position="358"/>
    </location>
    <ligand>
        <name>ATP</name>
        <dbReference type="ChEBI" id="CHEBI:30616"/>
    </ligand>
</feature>
<dbReference type="Gene3D" id="3.60.20.10">
    <property type="entry name" value="Glutamine Phosphoribosylpyrophosphate, subunit 1, domain 1"/>
    <property type="match status" value="1"/>
</dbReference>
<dbReference type="NCBIfam" id="TIGR01536">
    <property type="entry name" value="asn_synth_AEB"/>
    <property type="match status" value="1"/>
</dbReference>
<protein>
    <recommendedName>
        <fullName evidence="3">asparagine synthase (glutamine-hydrolyzing)</fullName>
        <ecNumber evidence="3">6.3.5.4</ecNumber>
    </recommendedName>
</protein>
<evidence type="ECO:0000256" key="10">
    <source>
        <dbReference type="PIRSR" id="PIRSR001589-2"/>
    </source>
</evidence>
<comment type="pathway">
    <text evidence="1">Amino-acid biosynthesis; L-asparagine biosynthesis; L-asparagine from L-aspartate (L-Gln route): step 1/1.</text>
</comment>
<feature type="domain" description="Glutamine amidotransferase type-2" evidence="12">
    <location>
        <begin position="2"/>
        <end position="212"/>
    </location>
</feature>
<dbReference type="Gene3D" id="3.40.50.620">
    <property type="entry name" value="HUPs"/>
    <property type="match status" value="1"/>
</dbReference>
<dbReference type="SUPFAM" id="SSF56235">
    <property type="entry name" value="N-terminal nucleophile aminohydrolases (Ntn hydrolases)"/>
    <property type="match status" value="1"/>
</dbReference>
<dbReference type="Pfam" id="PF13537">
    <property type="entry name" value="GATase_7"/>
    <property type="match status" value="1"/>
</dbReference>
<dbReference type="InterPro" id="IPR014729">
    <property type="entry name" value="Rossmann-like_a/b/a_fold"/>
</dbReference>
<keyword evidence="5 10" id="KW-0067">ATP-binding</keyword>
<dbReference type="GO" id="GO:0006529">
    <property type="term" value="P:asparagine biosynthetic process"/>
    <property type="evidence" value="ECO:0007669"/>
    <property type="project" value="UniProtKB-KW"/>
</dbReference>
<keyword evidence="9" id="KW-0028">Amino-acid biosynthesis</keyword>
<dbReference type="RefSeq" id="WP_069656364.1">
    <property type="nucleotide sequence ID" value="NZ_MIJF01000013.1"/>
</dbReference>
<dbReference type="InterPro" id="IPR006426">
    <property type="entry name" value="Asn_synth_AEB"/>
</dbReference>
<evidence type="ECO:0000256" key="7">
    <source>
        <dbReference type="ARBA" id="ARBA00022962"/>
    </source>
</evidence>
<evidence type="ECO:0000313" key="13">
    <source>
        <dbReference type="EMBL" id="OEF99877.1"/>
    </source>
</evidence>
<evidence type="ECO:0000256" key="9">
    <source>
        <dbReference type="PIRSR" id="PIRSR001589-1"/>
    </source>
</evidence>
<dbReference type="OrthoDB" id="9763290at2"/>
<dbReference type="InterPro" id="IPR001962">
    <property type="entry name" value="Asn_synthase"/>
</dbReference>
<evidence type="ECO:0000256" key="6">
    <source>
        <dbReference type="ARBA" id="ARBA00022888"/>
    </source>
</evidence>
<keyword evidence="6 9" id="KW-0061">Asparagine biosynthesis</keyword>
<feature type="binding site" evidence="10">
    <location>
        <position position="99"/>
    </location>
    <ligand>
        <name>L-glutamine</name>
        <dbReference type="ChEBI" id="CHEBI:58359"/>
    </ligand>
</feature>
<dbReference type="InterPro" id="IPR017932">
    <property type="entry name" value="GATase_2_dom"/>
</dbReference>
<keyword evidence="4 10" id="KW-0547">Nucleotide-binding</keyword>
<dbReference type="PANTHER" id="PTHR43284:SF1">
    <property type="entry name" value="ASPARAGINE SYNTHETASE"/>
    <property type="match status" value="1"/>
</dbReference>
<proteinExistence type="inferred from homology"/>
<dbReference type="GO" id="GO:0004066">
    <property type="term" value="F:asparagine synthase (glutamine-hydrolyzing) activity"/>
    <property type="evidence" value="ECO:0007669"/>
    <property type="project" value="UniProtKB-EC"/>
</dbReference>
<dbReference type="GO" id="GO:0005829">
    <property type="term" value="C:cytosol"/>
    <property type="evidence" value="ECO:0007669"/>
    <property type="project" value="TreeGrafter"/>
</dbReference>
<keyword evidence="14" id="KW-1185">Reference proteome</keyword>
<gene>
    <name evidence="13" type="ORF">BHF71_01510</name>
</gene>
<dbReference type="SUPFAM" id="SSF52402">
    <property type="entry name" value="Adenine nucleotide alpha hydrolases-like"/>
    <property type="match status" value="1"/>
</dbReference>
<dbReference type="Pfam" id="PF00733">
    <property type="entry name" value="Asn_synthase"/>
    <property type="match status" value="1"/>
</dbReference>
<evidence type="ECO:0000256" key="11">
    <source>
        <dbReference type="PIRSR" id="PIRSR001589-3"/>
    </source>
</evidence>
<comment type="caution">
    <text evidence="13">The sequence shown here is derived from an EMBL/GenBank/DDBJ whole genome shotgun (WGS) entry which is preliminary data.</text>
</comment>
<name>A0A1D2YW55_9BACI</name>
<comment type="catalytic activity">
    <reaction evidence="8">
        <text>L-aspartate + L-glutamine + ATP + H2O = L-asparagine + L-glutamate + AMP + diphosphate + H(+)</text>
        <dbReference type="Rhea" id="RHEA:12228"/>
        <dbReference type="ChEBI" id="CHEBI:15377"/>
        <dbReference type="ChEBI" id="CHEBI:15378"/>
        <dbReference type="ChEBI" id="CHEBI:29985"/>
        <dbReference type="ChEBI" id="CHEBI:29991"/>
        <dbReference type="ChEBI" id="CHEBI:30616"/>
        <dbReference type="ChEBI" id="CHEBI:33019"/>
        <dbReference type="ChEBI" id="CHEBI:58048"/>
        <dbReference type="ChEBI" id="CHEBI:58359"/>
        <dbReference type="ChEBI" id="CHEBI:456215"/>
        <dbReference type="EC" id="6.3.5.4"/>
    </reaction>
</comment>
<evidence type="ECO:0000256" key="1">
    <source>
        <dbReference type="ARBA" id="ARBA00005187"/>
    </source>
</evidence>
<feature type="active site" description="For GATase activity" evidence="9">
    <location>
        <position position="2"/>
    </location>
</feature>
<dbReference type="STRING" id="337097.BHF71_01510"/>
<dbReference type="InterPro" id="IPR033738">
    <property type="entry name" value="AsnB_N"/>
</dbReference>
<evidence type="ECO:0000256" key="3">
    <source>
        <dbReference type="ARBA" id="ARBA00012737"/>
    </source>
</evidence>
<evidence type="ECO:0000313" key="14">
    <source>
        <dbReference type="Proteomes" id="UP000243739"/>
    </source>
</evidence>
<dbReference type="InterPro" id="IPR051786">
    <property type="entry name" value="ASN_synthetase/amidase"/>
</dbReference>
<dbReference type="CDD" id="cd01991">
    <property type="entry name" value="Asn_synthase_B_C"/>
    <property type="match status" value="1"/>
</dbReference>
<sequence>MCGFCGFIDNMTLSDKDKYINAMMDKIIHRGPDGSGKYVDENISLGFRRLSIIDLAEGSQPLYNENNDLVLVFNGEIYNYQYIREDLIAKGHIFRTNADSEVILHAYEEYGTGIFDHLRGMFAFVIWDIKNRSLFGARDFFGIKPFYYAQLADTLVFGSEIKSILEHPAIEKELNMVALENYLSFQYSALSETFFKGIYKLPPAHYFIYKDGKMEIKKYWEVSFREPDSQYKSLEDFVDATEQVMQDSIKMHKVSDVEVGSFLSSGIDSSYVAASFQGDKTFTVGFGNEKYNEIDEAKKLSQEVGIQNYHKVISKEEYWNVIPKVQYFMDEPLADPAAVALYFVSQLASKHVKVVLSGEGADELFGGYNIYKEPLSLQPITRLPMSIRKMLGLLAEQIPFDIKGKNYFIRASKTVEERFIGNAFIFNEEERQRLLKDNNFQGISTTDITKPFYEKVEDQDDITKMQYLDIHMWLTGDILLKADKMSMAHSLELRVPFLDKEVAKIATQIPVRYRVNEENTKYTLRLAAKRKLKDIIANRKKLGFPVPIRVWLKEDKYYNLVKKTFTSEIAKKLFNHEELVKLLDDHYHGKKDNSRKIWTVYTFLIWYDQYFVKDTKNLNLNEYNEEKILMA</sequence>
<evidence type="ECO:0000256" key="5">
    <source>
        <dbReference type="ARBA" id="ARBA00022840"/>
    </source>
</evidence>
<dbReference type="GO" id="GO:0005524">
    <property type="term" value="F:ATP binding"/>
    <property type="evidence" value="ECO:0007669"/>
    <property type="project" value="UniProtKB-KW"/>
</dbReference>
<dbReference type="InterPro" id="IPR029055">
    <property type="entry name" value="Ntn_hydrolases_N"/>
</dbReference>
<dbReference type="Proteomes" id="UP000243739">
    <property type="component" value="Unassembled WGS sequence"/>
</dbReference>
<evidence type="ECO:0000259" key="12">
    <source>
        <dbReference type="PROSITE" id="PS51278"/>
    </source>
</evidence>
<dbReference type="EMBL" id="MIJF01000013">
    <property type="protein sequence ID" value="OEF99877.1"/>
    <property type="molecule type" value="Genomic_DNA"/>
</dbReference>
<feature type="site" description="Important for beta-aspartyl-AMP intermediate formation" evidence="11">
    <location>
        <position position="359"/>
    </location>
</feature>
<feature type="binding site" evidence="10">
    <location>
        <position position="284"/>
    </location>
    <ligand>
        <name>ATP</name>
        <dbReference type="ChEBI" id="CHEBI:30616"/>
    </ligand>
</feature>
<dbReference type="PROSITE" id="PS51278">
    <property type="entry name" value="GATASE_TYPE_2"/>
    <property type="match status" value="1"/>
</dbReference>
<keyword evidence="7 9" id="KW-0315">Glutamine amidotransferase</keyword>
<organism evidence="13 14">
    <name type="scientific">Vulcanibacillus modesticaldus</name>
    <dbReference type="NCBI Taxonomy" id="337097"/>
    <lineage>
        <taxon>Bacteria</taxon>
        <taxon>Bacillati</taxon>
        <taxon>Bacillota</taxon>
        <taxon>Bacilli</taxon>
        <taxon>Bacillales</taxon>
        <taxon>Bacillaceae</taxon>
        <taxon>Vulcanibacillus</taxon>
    </lineage>
</organism>
<dbReference type="PIRSF" id="PIRSF001589">
    <property type="entry name" value="Asn_synthetase_glu-h"/>
    <property type="match status" value="1"/>
</dbReference>
<evidence type="ECO:0000256" key="4">
    <source>
        <dbReference type="ARBA" id="ARBA00022741"/>
    </source>
</evidence>
<reference evidence="13 14" key="1">
    <citation type="submission" date="2016-09" db="EMBL/GenBank/DDBJ databases">
        <title>Draft genome sequence for the type strain of Vulcanibacillus modesticaldus BR, a strictly anaerobic, moderately thermophilic, and nitrate-reducing bacterium from deep sea-hydrothermal vents of the Mid-Atlantic Ridge.</title>
        <authorList>
            <person name="Abin C.A."/>
            <person name="Hollibaugh J.T."/>
        </authorList>
    </citation>
    <scope>NUCLEOTIDE SEQUENCE [LARGE SCALE GENOMIC DNA]</scope>
    <source>
        <strain evidence="13 14">BR</strain>
    </source>
</reference>
<comment type="similarity">
    <text evidence="2">Belongs to the asparagine synthetase family.</text>
</comment>
<evidence type="ECO:0000256" key="8">
    <source>
        <dbReference type="ARBA" id="ARBA00048741"/>
    </source>
</evidence>
<accession>A0A1D2YW55</accession>